<keyword evidence="1" id="KW-0175">Coiled coil</keyword>
<feature type="coiled-coil region" evidence="1">
    <location>
        <begin position="33"/>
        <end position="60"/>
    </location>
</feature>
<dbReference type="EMBL" id="JH002046">
    <property type="protein sequence ID" value="EGW02298.1"/>
    <property type="molecule type" value="Genomic_DNA"/>
</dbReference>
<evidence type="ECO:0000259" key="2">
    <source>
        <dbReference type="Pfam" id="PF04822"/>
    </source>
</evidence>
<gene>
    <name evidence="3" type="ORF">I79_021719</name>
</gene>
<name>G3IDE1_CRIGR</name>
<evidence type="ECO:0000313" key="4">
    <source>
        <dbReference type="Proteomes" id="UP000001075"/>
    </source>
</evidence>
<organism evidence="3 4">
    <name type="scientific">Cricetulus griseus</name>
    <name type="common">Chinese hamster</name>
    <name type="synonym">Cricetulus barabensis griseus</name>
    <dbReference type="NCBI Taxonomy" id="10029"/>
    <lineage>
        <taxon>Eukaryota</taxon>
        <taxon>Metazoa</taxon>
        <taxon>Chordata</taxon>
        <taxon>Craniata</taxon>
        <taxon>Vertebrata</taxon>
        <taxon>Euteleostomi</taxon>
        <taxon>Mammalia</taxon>
        <taxon>Eutheria</taxon>
        <taxon>Euarchontoglires</taxon>
        <taxon>Glires</taxon>
        <taxon>Rodentia</taxon>
        <taxon>Myomorpha</taxon>
        <taxon>Muroidea</taxon>
        <taxon>Cricetidae</taxon>
        <taxon>Cricetinae</taxon>
        <taxon>Cricetulus</taxon>
    </lineage>
</organism>
<dbReference type="Proteomes" id="UP000001075">
    <property type="component" value="Unassembled WGS sequence"/>
</dbReference>
<proteinExistence type="predicted"/>
<protein>
    <recommendedName>
        <fullName evidence="2">Disks large homolog 5 N-terminal domain-containing protein</fullName>
    </recommendedName>
</protein>
<sequence length="100" mass="11380">MALVYKESKFLDCTLSEKGAAGEPLPPPALLTKKEMKQHMEILTSQLEQVTRETKELRDYLISISEGSNDNRSEKLQHELEKISGHDESLLKTEMLQQGH</sequence>
<feature type="domain" description="Disks large homolog 5 N-terminal" evidence="2">
    <location>
        <begin position="26"/>
        <end position="98"/>
    </location>
</feature>
<dbReference type="Pfam" id="PF04822">
    <property type="entry name" value="Takusan"/>
    <property type="match status" value="1"/>
</dbReference>
<dbReference type="AlphaFoldDB" id="G3IDE1"/>
<evidence type="ECO:0000313" key="3">
    <source>
        <dbReference type="EMBL" id="EGW02298.1"/>
    </source>
</evidence>
<reference evidence="4" key="1">
    <citation type="journal article" date="2011" name="Nat. Biotechnol.">
        <title>The genomic sequence of the Chinese hamster ovary (CHO)-K1 cell line.</title>
        <authorList>
            <person name="Xu X."/>
            <person name="Nagarajan H."/>
            <person name="Lewis N.E."/>
            <person name="Pan S."/>
            <person name="Cai Z."/>
            <person name="Liu X."/>
            <person name="Chen W."/>
            <person name="Xie M."/>
            <person name="Wang W."/>
            <person name="Hammond S."/>
            <person name="Andersen M.R."/>
            <person name="Neff N."/>
            <person name="Passarelli B."/>
            <person name="Koh W."/>
            <person name="Fan H.C."/>
            <person name="Wang J."/>
            <person name="Gui Y."/>
            <person name="Lee K.H."/>
            <person name="Betenbaugh M.J."/>
            <person name="Quake S.R."/>
            <person name="Famili I."/>
            <person name="Palsson B.O."/>
            <person name="Wang J."/>
        </authorList>
    </citation>
    <scope>NUCLEOTIDE SEQUENCE [LARGE SCALE GENOMIC DNA]</scope>
    <source>
        <strain evidence="4">CHO K1 cell line</strain>
    </source>
</reference>
<dbReference type="InParanoid" id="G3IDE1"/>
<dbReference type="InterPro" id="IPR006907">
    <property type="entry name" value="DLG5_N"/>
</dbReference>
<accession>G3IDE1</accession>
<evidence type="ECO:0000256" key="1">
    <source>
        <dbReference type="SAM" id="Coils"/>
    </source>
</evidence>